<evidence type="ECO:0000313" key="3">
    <source>
        <dbReference type="Proteomes" id="UP000728647"/>
    </source>
</evidence>
<reference evidence="2" key="1">
    <citation type="submission" date="2020-06" db="EMBL/GenBank/DDBJ databases">
        <title>Haloterrigena sp. nov., an extremely halophilic archaeon isolated from a saline sediment.</title>
        <authorList>
            <person name="Liu B.-B."/>
        </authorList>
    </citation>
    <scope>NUCLEOTIDE SEQUENCE</scope>
    <source>
        <strain evidence="2">SYSU A121-1</strain>
    </source>
</reference>
<dbReference type="Pfam" id="PF26508">
    <property type="entry name" value="DUF8170"/>
    <property type="match status" value="1"/>
</dbReference>
<feature type="coiled-coil region" evidence="1">
    <location>
        <begin position="13"/>
        <end position="40"/>
    </location>
</feature>
<comment type="caution">
    <text evidence="2">The sequence shown here is derived from an EMBL/GenBank/DDBJ whole genome shotgun (WGS) entry which is preliminary data.</text>
</comment>
<organism evidence="2 3">
    <name type="scientific">Haloterrigena gelatinilytica</name>
    <dbReference type="NCBI Taxonomy" id="2741724"/>
    <lineage>
        <taxon>Archaea</taxon>
        <taxon>Methanobacteriati</taxon>
        <taxon>Methanobacteriota</taxon>
        <taxon>Stenosarchaea group</taxon>
        <taxon>Halobacteria</taxon>
        <taxon>Halobacteriales</taxon>
        <taxon>Natrialbaceae</taxon>
        <taxon>Haloterrigena</taxon>
    </lineage>
</organism>
<keyword evidence="1" id="KW-0175">Coiled coil</keyword>
<gene>
    <name evidence="2" type="ORF">HT576_12425</name>
</gene>
<sequence>MTDESPPVPEAVLTSATERLEAEERSLADNEELLRALSDLTPIYETERSYFVLGNYDPGPMGRLDLVVDRLNRRDDAYAFLMSDVRGDWENGIAKFCLLADLVSHVVGVAEKEPSGFLVEQGLLAGTEEYFEKTHVLKRAYPDADEDHPYGWMGDGVFELFESEGRLYEWRTEDELREAVAEIP</sequence>
<dbReference type="Proteomes" id="UP000728647">
    <property type="component" value="Unassembled WGS sequence"/>
</dbReference>
<evidence type="ECO:0000256" key="1">
    <source>
        <dbReference type="SAM" id="Coils"/>
    </source>
</evidence>
<name>A0A8J8GLE4_9EURY</name>
<evidence type="ECO:0000313" key="2">
    <source>
        <dbReference type="EMBL" id="NUB91821.1"/>
    </source>
</evidence>
<accession>A0A8J8GLE4</accession>
<dbReference type="RefSeq" id="WP_174702201.1">
    <property type="nucleotide sequence ID" value="NZ_JABURA010000001.1"/>
</dbReference>
<dbReference type="OrthoDB" id="275495at2157"/>
<dbReference type="InterPro" id="IPR058483">
    <property type="entry name" value="DUF8170"/>
</dbReference>
<proteinExistence type="predicted"/>
<protein>
    <submittedName>
        <fullName evidence="2">Uncharacterized protein</fullName>
    </submittedName>
</protein>
<dbReference type="EMBL" id="JABURA010000001">
    <property type="protein sequence ID" value="NUB91821.1"/>
    <property type="molecule type" value="Genomic_DNA"/>
</dbReference>
<dbReference type="AlphaFoldDB" id="A0A8J8GLE4"/>